<keyword evidence="3" id="KW-0285">Flavoprotein</keyword>
<comment type="cofactor">
    <cofactor evidence="1">
        <name>FMN</name>
        <dbReference type="ChEBI" id="CHEBI:58210"/>
    </cofactor>
</comment>
<evidence type="ECO:0000256" key="6">
    <source>
        <dbReference type="ARBA" id="ARBA00022857"/>
    </source>
</evidence>
<protein>
    <submittedName>
        <fullName evidence="11">Flavodoxin domain-containing protein</fullName>
    </submittedName>
</protein>
<proteinExistence type="predicted"/>
<evidence type="ECO:0000256" key="1">
    <source>
        <dbReference type="ARBA" id="ARBA00001917"/>
    </source>
</evidence>
<comment type="caution">
    <text evidence="11">The sequence shown here is derived from an EMBL/GenBank/DDBJ whole genome shotgun (WGS) entry which is preliminary data.</text>
</comment>
<dbReference type="Proteomes" id="UP001210231">
    <property type="component" value="Unassembled WGS sequence"/>
</dbReference>
<dbReference type="InterPro" id="IPR039261">
    <property type="entry name" value="FNR_nucleotide-bd"/>
</dbReference>
<evidence type="ECO:0000256" key="7">
    <source>
        <dbReference type="ARBA" id="ARBA00023002"/>
    </source>
</evidence>
<evidence type="ECO:0000256" key="2">
    <source>
        <dbReference type="ARBA" id="ARBA00001974"/>
    </source>
</evidence>
<dbReference type="SUPFAM" id="SSF63380">
    <property type="entry name" value="Riboflavin synthase domain-like"/>
    <property type="match status" value="1"/>
</dbReference>
<accession>A0ABT4UFU7</accession>
<sequence length="558" mass="62598">MEELIFARGFLEGYLFREKGGTGAVPNIPNIPGVAVTEKKVDLKPLIIYGTETGNSKKAATKLLSDLKKDKIQAKSVDIHQFSANKLEKETLVYFIISTQGDGELPMNAQGFYDELKAANVKLDKLNYAVFGLGDTSYPLFCNAGIMLDELIAEKGGKRLLPLVKADIDYNDLFNGWQHELHLAMKNFGAESAPKTPIATVSKPAATKKNYVGQISHKIVLNDTGSNKETYHIEISSDDDIQYVPGDALGVVPKNAEEDVHTILQLFDVNEAKKITLNGVEKTAQQWLKELNLKGLTKRTIDKIAELFGVAIALEKADLEDTLALIPELDKTRFEVLLQVLSPIIPRLYSISSSKEAHDGQVHLTVNLCKFNAAGKEKTGLASRYFADYPKDTDLDFYIHPNQHFRLPEDDKDIILIGPGTGIAPFRSFLAERDARGADGKNWLFFGEQYFVHDFYYQTEIQEWLSTGLLTKLSTAFSRDQQHKIYVQDRIKENGKLFNEWIESGAYIYICGQKDPMSKDVEQTILEVISQERRISIEDAAVVLEELEVSGRYLKDVY</sequence>
<dbReference type="SUPFAM" id="SSF52343">
    <property type="entry name" value="Ferredoxin reductase-like, C-terminal NADP-linked domain"/>
    <property type="match status" value="1"/>
</dbReference>
<keyword evidence="5" id="KW-0274">FAD</keyword>
<dbReference type="InterPro" id="IPR029039">
    <property type="entry name" value="Flavoprotein-like_sf"/>
</dbReference>
<dbReference type="Gene3D" id="3.40.50.360">
    <property type="match status" value="1"/>
</dbReference>
<keyword evidence="6" id="KW-0521">NADP</keyword>
<dbReference type="InterPro" id="IPR008254">
    <property type="entry name" value="Flavodoxin/NO_synth"/>
</dbReference>
<dbReference type="InterPro" id="IPR023173">
    <property type="entry name" value="NADPH_Cyt_P450_Rdtase_alpha"/>
</dbReference>
<dbReference type="InterPro" id="IPR001709">
    <property type="entry name" value="Flavoprot_Pyr_Nucl_cyt_Rdtase"/>
</dbReference>
<comment type="cofactor">
    <cofactor evidence="2">
        <name>FAD</name>
        <dbReference type="ChEBI" id="CHEBI:57692"/>
    </cofactor>
</comment>
<dbReference type="Pfam" id="PF00667">
    <property type="entry name" value="FAD_binding_1"/>
    <property type="match status" value="2"/>
</dbReference>
<dbReference type="InterPro" id="IPR003097">
    <property type="entry name" value="CysJ-like_FAD-binding"/>
</dbReference>
<keyword evidence="12" id="KW-1185">Reference proteome</keyword>
<name>A0ABT4UFU7_9BACT</name>
<dbReference type="InterPro" id="IPR001433">
    <property type="entry name" value="OxRdtase_FAD/NAD-bd"/>
</dbReference>
<dbReference type="EMBL" id="JAQGEF010000001">
    <property type="protein sequence ID" value="MDA3613454.1"/>
    <property type="molecule type" value="Genomic_DNA"/>
</dbReference>
<keyword evidence="8" id="KW-0028">Amino-acid biosynthesis</keyword>
<feature type="domain" description="FAD-binding FR-type" evidence="10">
    <location>
        <begin position="208"/>
        <end position="408"/>
    </location>
</feature>
<dbReference type="PRINTS" id="PR00371">
    <property type="entry name" value="FPNCR"/>
</dbReference>
<dbReference type="PROSITE" id="PS50902">
    <property type="entry name" value="FLAVODOXIN_LIKE"/>
    <property type="match status" value="1"/>
</dbReference>
<dbReference type="InterPro" id="IPR001094">
    <property type="entry name" value="Flavdoxin-like"/>
</dbReference>
<dbReference type="Gene3D" id="3.40.50.80">
    <property type="entry name" value="Nucleotide-binding domain of ferredoxin-NADP reductase (FNR) module"/>
    <property type="match status" value="1"/>
</dbReference>
<gene>
    <name evidence="11" type="ORF">O3P16_01430</name>
</gene>
<keyword evidence="4" id="KW-0288">FMN</keyword>
<evidence type="ECO:0000259" key="9">
    <source>
        <dbReference type="PROSITE" id="PS50902"/>
    </source>
</evidence>
<evidence type="ECO:0000256" key="8">
    <source>
        <dbReference type="ARBA" id="ARBA00023192"/>
    </source>
</evidence>
<dbReference type="Gene3D" id="1.20.990.10">
    <property type="entry name" value="NADPH-cytochrome p450 Reductase, Chain A, domain 3"/>
    <property type="match status" value="1"/>
</dbReference>
<dbReference type="PRINTS" id="PR00369">
    <property type="entry name" value="FLAVODOXIN"/>
</dbReference>
<dbReference type="PANTHER" id="PTHR19384">
    <property type="entry name" value="NITRIC OXIDE SYNTHASE-RELATED"/>
    <property type="match status" value="1"/>
</dbReference>
<dbReference type="InterPro" id="IPR017927">
    <property type="entry name" value="FAD-bd_FR_type"/>
</dbReference>
<keyword evidence="8" id="KW-0198">Cysteine biosynthesis</keyword>
<dbReference type="Gene3D" id="2.40.30.10">
    <property type="entry name" value="Translation factors"/>
    <property type="match status" value="1"/>
</dbReference>
<evidence type="ECO:0000256" key="5">
    <source>
        <dbReference type="ARBA" id="ARBA00022827"/>
    </source>
</evidence>
<evidence type="ECO:0000256" key="3">
    <source>
        <dbReference type="ARBA" id="ARBA00022630"/>
    </source>
</evidence>
<evidence type="ECO:0000313" key="12">
    <source>
        <dbReference type="Proteomes" id="UP001210231"/>
    </source>
</evidence>
<dbReference type="RefSeq" id="WP_407029785.1">
    <property type="nucleotide sequence ID" value="NZ_JAQGEF010000001.1"/>
</dbReference>
<dbReference type="PROSITE" id="PS51384">
    <property type="entry name" value="FAD_FR"/>
    <property type="match status" value="1"/>
</dbReference>
<dbReference type="SUPFAM" id="SSF52218">
    <property type="entry name" value="Flavoproteins"/>
    <property type="match status" value="1"/>
</dbReference>
<dbReference type="Pfam" id="PF00175">
    <property type="entry name" value="NAD_binding_1"/>
    <property type="match status" value="1"/>
</dbReference>
<dbReference type="PANTHER" id="PTHR19384:SF128">
    <property type="entry name" value="NADPH OXIDOREDUCTASE A"/>
    <property type="match status" value="1"/>
</dbReference>
<reference evidence="11 12" key="1">
    <citation type="submission" date="2022-12" db="EMBL/GenBank/DDBJ databases">
        <title>Chitinophagaceae gen. sp. nov., a new member of the family Chitinophagaceae, isolated from soil in a chemical factory.</title>
        <authorList>
            <person name="Ke Z."/>
        </authorList>
    </citation>
    <scope>NUCLEOTIDE SEQUENCE [LARGE SCALE GENOMIC DNA]</scope>
    <source>
        <strain evidence="11 12">LY-5</strain>
    </source>
</reference>
<evidence type="ECO:0000259" key="10">
    <source>
        <dbReference type="PROSITE" id="PS51384"/>
    </source>
</evidence>
<dbReference type="InterPro" id="IPR017938">
    <property type="entry name" value="Riboflavin_synthase-like_b-brl"/>
</dbReference>
<keyword evidence="7" id="KW-0560">Oxidoreductase</keyword>
<evidence type="ECO:0000256" key="4">
    <source>
        <dbReference type="ARBA" id="ARBA00022643"/>
    </source>
</evidence>
<feature type="domain" description="Flavodoxin-like" evidence="9">
    <location>
        <begin position="45"/>
        <end position="182"/>
    </location>
</feature>
<evidence type="ECO:0000313" key="11">
    <source>
        <dbReference type="EMBL" id="MDA3613454.1"/>
    </source>
</evidence>
<organism evidence="11 12">
    <name type="scientific">Polluticaenibacter yanchengensis</name>
    <dbReference type="NCBI Taxonomy" id="3014562"/>
    <lineage>
        <taxon>Bacteria</taxon>
        <taxon>Pseudomonadati</taxon>
        <taxon>Bacteroidota</taxon>
        <taxon>Chitinophagia</taxon>
        <taxon>Chitinophagales</taxon>
        <taxon>Chitinophagaceae</taxon>
        <taxon>Polluticaenibacter</taxon>
    </lineage>
</organism>
<dbReference type="Pfam" id="PF00258">
    <property type="entry name" value="Flavodoxin_1"/>
    <property type="match status" value="1"/>
</dbReference>